<proteinExistence type="predicted"/>
<protein>
    <submittedName>
        <fullName evidence="3">Uncharacterized protein LOC115889309</fullName>
    </submittedName>
</protein>
<gene>
    <name evidence="3" type="primary">LOC115889309</name>
</gene>
<keyword evidence="2" id="KW-1185">Reference proteome</keyword>
<dbReference type="GeneID" id="115889309"/>
<dbReference type="InParanoid" id="A0A6J2YM74"/>
<keyword evidence="1" id="KW-0175">Coiled coil</keyword>
<name>A0A6J2YM74_SITOR</name>
<evidence type="ECO:0000313" key="3">
    <source>
        <dbReference type="RefSeq" id="XP_030765128.1"/>
    </source>
</evidence>
<dbReference type="OrthoDB" id="7668655at2759"/>
<evidence type="ECO:0000256" key="1">
    <source>
        <dbReference type="SAM" id="Coils"/>
    </source>
</evidence>
<sequence length="680" mass="79260">MTKRYGNYQGSNEKKIKLVDELWDNDIDDEALNECFEVASQAYNEDNAGPSQLPTYNSFRRPNGLISSTQLNNSVCVPSKKLSFFELEQEVTKLKQANDEKQGEISILRSKIKQNSSTVHVQQQKTITEWREKLQSSDREIKAIKSQLDFKNLEIGNLKQQLFELKRINIEITNNSQYLTAAGSVKVNQERSTTDKSSTNVKLPSREAILEPVYPLKYTKLNLFNESNPEKHIIQTSLYKLSRNTIPYLQNQQNYNESYCKHKCIYLNQQNSSLNHIYPDILKLVNSTENEINGPECSKSLTKIICLTINHLNDLNDYLRQFCLFLRSEDVQQADMNYLLSKKSECVSSNDLFENDELGMIAGKLLSFLSDVIVYSKYICEYFCFDGKLQYLDKVFEDKRFIPPQNDLISSSGYFLSLLLDTIKNIGKCRKTSVMSGFLVSVCNLLINIGISEIYRSGKDINRELLYNTFKEVVFVRPGLEVLLKLTTLLKVYSQSHHFIEYLFSKTKIDPLEVCDKGILYYKEGSCTFCVLSILLQESVFKMPHLSLEICNNMVSLLYNSFKYSYWIHHDHAQMICTCLPQLYKLQIECVYKTLESFRKDFKNKKRNYNKWKTFLENQVMQKILNLINFNGFELTEKYVLVYSQFKECEQIFKEEHFDITFNTSDDLIKIPETSFNIEF</sequence>
<organism evidence="2 3">
    <name type="scientific">Sitophilus oryzae</name>
    <name type="common">Rice weevil</name>
    <name type="synonym">Curculio oryzae</name>
    <dbReference type="NCBI Taxonomy" id="7048"/>
    <lineage>
        <taxon>Eukaryota</taxon>
        <taxon>Metazoa</taxon>
        <taxon>Ecdysozoa</taxon>
        <taxon>Arthropoda</taxon>
        <taxon>Hexapoda</taxon>
        <taxon>Insecta</taxon>
        <taxon>Pterygota</taxon>
        <taxon>Neoptera</taxon>
        <taxon>Endopterygota</taxon>
        <taxon>Coleoptera</taxon>
        <taxon>Polyphaga</taxon>
        <taxon>Cucujiformia</taxon>
        <taxon>Curculionidae</taxon>
        <taxon>Dryophthorinae</taxon>
        <taxon>Sitophilus</taxon>
    </lineage>
</organism>
<evidence type="ECO:0000313" key="2">
    <source>
        <dbReference type="Proteomes" id="UP000504635"/>
    </source>
</evidence>
<feature type="coiled-coil region" evidence="1">
    <location>
        <begin position="84"/>
        <end position="161"/>
    </location>
</feature>
<dbReference type="RefSeq" id="XP_030765128.1">
    <property type="nucleotide sequence ID" value="XM_030909268.1"/>
</dbReference>
<accession>A0A6J2YM74</accession>
<dbReference type="AlphaFoldDB" id="A0A6J2YM74"/>
<dbReference type="Proteomes" id="UP000504635">
    <property type="component" value="Unplaced"/>
</dbReference>
<dbReference type="KEGG" id="soy:115889309"/>
<reference evidence="3" key="1">
    <citation type="submission" date="2025-08" db="UniProtKB">
        <authorList>
            <consortium name="RefSeq"/>
        </authorList>
    </citation>
    <scope>IDENTIFICATION</scope>
    <source>
        <tissue evidence="3">Gonads</tissue>
    </source>
</reference>